<evidence type="ECO:0000313" key="2">
    <source>
        <dbReference type="Proteomes" id="UP000576209"/>
    </source>
</evidence>
<protein>
    <submittedName>
        <fullName evidence="1">Putative transposase</fullName>
    </submittedName>
</protein>
<dbReference type="GO" id="GO:0004803">
    <property type="term" value="F:transposase activity"/>
    <property type="evidence" value="ECO:0007669"/>
    <property type="project" value="InterPro"/>
</dbReference>
<accession>A0A840E3P5</accession>
<gene>
    <name evidence="1" type="ORF">GGR28_000975</name>
</gene>
<dbReference type="Gene3D" id="3.30.70.1290">
    <property type="entry name" value="Transposase IS200-like"/>
    <property type="match status" value="2"/>
</dbReference>
<dbReference type="GO" id="GO:0006313">
    <property type="term" value="P:DNA transposition"/>
    <property type="evidence" value="ECO:0007669"/>
    <property type="project" value="InterPro"/>
</dbReference>
<proteinExistence type="predicted"/>
<dbReference type="RefSeq" id="WP_183494615.1">
    <property type="nucleotide sequence ID" value="NZ_JACIFF010000002.1"/>
</dbReference>
<dbReference type="PANTHER" id="PTHR34322">
    <property type="entry name" value="TRANSPOSASE, Y1_TNP DOMAIN-CONTAINING"/>
    <property type="match status" value="1"/>
</dbReference>
<keyword evidence="2" id="KW-1185">Reference proteome</keyword>
<dbReference type="Proteomes" id="UP000576209">
    <property type="component" value="Unassembled WGS sequence"/>
</dbReference>
<dbReference type="SUPFAM" id="SSF143422">
    <property type="entry name" value="Transposase IS200-like"/>
    <property type="match status" value="1"/>
</dbReference>
<organism evidence="1 2">
    <name type="scientific">Neolewinella aquimaris</name>
    <dbReference type="NCBI Taxonomy" id="1835722"/>
    <lineage>
        <taxon>Bacteria</taxon>
        <taxon>Pseudomonadati</taxon>
        <taxon>Bacteroidota</taxon>
        <taxon>Saprospiria</taxon>
        <taxon>Saprospirales</taxon>
        <taxon>Lewinellaceae</taxon>
        <taxon>Neolewinella</taxon>
    </lineage>
</organism>
<dbReference type="EMBL" id="JACIFF010000002">
    <property type="protein sequence ID" value="MBB4078362.1"/>
    <property type="molecule type" value="Genomic_DNA"/>
</dbReference>
<dbReference type="PANTHER" id="PTHR34322:SF2">
    <property type="entry name" value="TRANSPOSASE IS200-LIKE DOMAIN-CONTAINING PROTEIN"/>
    <property type="match status" value="1"/>
</dbReference>
<comment type="caution">
    <text evidence="1">The sequence shown here is derived from an EMBL/GenBank/DDBJ whole genome shotgun (WGS) entry which is preliminary data.</text>
</comment>
<dbReference type="InterPro" id="IPR036515">
    <property type="entry name" value="Transposase_17_sf"/>
</dbReference>
<name>A0A840E3P5_9BACT</name>
<reference evidence="1 2" key="1">
    <citation type="submission" date="2020-08" db="EMBL/GenBank/DDBJ databases">
        <title>Genomic Encyclopedia of Type Strains, Phase IV (KMG-IV): sequencing the most valuable type-strain genomes for metagenomic binning, comparative biology and taxonomic classification.</title>
        <authorList>
            <person name="Goeker M."/>
        </authorList>
    </citation>
    <scope>NUCLEOTIDE SEQUENCE [LARGE SCALE GENOMIC DNA]</scope>
    <source>
        <strain evidence="1 2">DSM 105137</strain>
    </source>
</reference>
<dbReference type="AlphaFoldDB" id="A0A840E3P5"/>
<evidence type="ECO:0000313" key="1">
    <source>
        <dbReference type="EMBL" id="MBB4078362.1"/>
    </source>
</evidence>
<sequence length="217" mass="24734">MYESNTIYHVYNQSINYEILFRSDGNYRYFMEKVRKHICPYADILAFCLMPDHFHFLLKPKVIGCEESTSGRYLNNSEVPSGIVFQQNLSNGIKTALSSYTQAYNRMYSRRGSLFKAKTKAKPGYHNFFPDAAALEGVEPFTRFIPYLKVCFFYIHDNPVKAKHVNFAEEWEFSSALDYAGYRDSGICNFAATEQLLGITRQKLGGLTDSAGLAPTG</sequence>
<dbReference type="GO" id="GO:0003677">
    <property type="term" value="F:DNA binding"/>
    <property type="evidence" value="ECO:0007669"/>
    <property type="project" value="InterPro"/>
</dbReference>